<keyword evidence="6" id="KW-0239">DNA-directed DNA polymerase</keyword>
<gene>
    <name evidence="9" type="ORF">A1355_03010</name>
</gene>
<dbReference type="AlphaFoldDB" id="A0A177NQH1"/>
<evidence type="ECO:0000256" key="5">
    <source>
        <dbReference type="ARBA" id="ARBA00022705"/>
    </source>
</evidence>
<dbReference type="PANTHER" id="PTHR11669:SF8">
    <property type="entry name" value="DNA POLYMERASE III SUBUNIT DELTA"/>
    <property type="match status" value="1"/>
</dbReference>
<dbReference type="InterPro" id="IPR050238">
    <property type="entry name" value="DNA_Rep/Repair_Clamp_Loader"/>
</dbReference>
<accession>A0A177NQH1</accession>
<dbReference type="Proteomes" id="UP000077628">
    <property type="component" value="Unassembled WGS sequence"/>
</dbReference>
<keyword evidence="4" id="KW-0548">Nucleotidyltransferase</keyword>
<dbReference type="EC" id="2.7.7.7" evidence="1"/>
<proteinExistence type="predicted"/>
<evidence type="ECO:0000256" key="1">
    <source>
        <dbReference type="ARBA" id="ARBA00012417"/>
    </source>
</evidence>
<feature type="domain" description="DNA polymerase III delta subunit C-terminal" evidence="8">
    <location>
        <begin position="214"/>
        <end position="325"/>
    </location>
</feature>
<dbReference type="PANTHER" id="PTHR11669">
    <property type="entry name" value="REPLICATION FACTOR C / DNA POLYMERASE III GAMMA-TAU SUBUNIT"/>
    <property type="match status" value="1"/>
</dbReference>
<keyword evidence="10" id="KW-1185">Reference proteome</keyword>
<evidence type="ECO:0000256" key="3">
    <source>
        <dbReference type="ARBA" id="ARBA00022679"/>
    </source>
</evidence>
<protein>
    <recommendedName>
        <fullName evidence="2">DNA polymerase III subunit delta'</fullName>
        <ecNumber evidence="1">2.7.7.7</ecNumber>
    </recommendedName>
</protein>
<dbReference type="Gene3D" id="1.20.272.10">
    <property type="match status" value="1"/>
</dbReference>
<dbReference type="GO" id="GO:0008408">
    <property type="term" value="F:3'-5' exonuclease activity"/>
    <property type="evidence" value="ECO:0007669"/>
    <property type="project" value="InterPro"/>
</dbReference>
<dbReference type="SUPFAM" id="SSF52540">
    <property type="entry name" value="P-loop containing nucleoside triphosphate hydrolases"/>
    <property type="match status" value="1"/>
</dbReference>
<dbReference type="Pfam" id="PF09115">
    <property type="entry name" value="DNApol3-delta_C"/>
    <property type="match status" value="1"/>
</dbReference>
<dbReference type="InterPro" id="IPR004622">
    <property type="entry name" value="DNA_pol_HolB"/>
</dbReference>
<dbReference type="GO" id="GO:0006261">
    <property type="term" value="P:DNA-templated DNA replication"/>
    <property type="evidence" value="ECO:0007669"/>
    <property type="project" value="TreeGrafter"/>
</dbReference>
<keyword evidence="3" id="KW-0808">Transferase</keyword>
<dbReference type="RefSeq" id="WP_064027436.1">
    <property type="nucleotide sequence ID" value="NZ_LUUK01000145.1"/>
</dbReference>
<evidence type="ECO:0000256" key="7">
    <source>
        <dbReference type="ARBA" id="ARBA00049244"/>
    </source>
</evidence>
<dbReference type="InterPro" id="IPR008921">
    <property type="entry name" value="DNA_pol3_clamp-load_cplx_C"/>
</dbReference>
<comment type="catalytic activity">
    <reaction evidence="7">
        <text>DNA(n) + a 2'-deoxyribonucleoside 5'-triphosphate = DNA(n+1) + diphosphate</text>
        <dbReference type="Rhea" id="RHEA:22508"/>
        <dbReference type="Rhea" id="RHEA-COMP:17339"/>
        <dbReference type="Rhea" id="RHEA-COMP:17340"/>
        <dbReference type="ChEBI" id="CHEBI:33019"/>
        <dbReference type="ChEBI" id="CHEBI:61560"/>
        <dbReference type="ChEBI" id="CHEBI:173112"/>
        <dbReference type="EC" id="2.7.7.7"/>
    </reaction>
</comment>
<dbReference type="InterPro" id="IPR027417">
    <property type="entry name" value="P-loop_NTPase"/>
</dbReference>
<dbReference type="STRING" id="702114.A1355_03010"/>
<dbReference type="GO" id="GO:0009360">
    <property type="term" value="C:DNA polymerase III complex"/>
    <property type="evidence" value="ECO:0007669"/>
    <property type="project" value="InterPro"/>
</dbReference>
<evidence type="ECO:0000256" key="4">
    <source>
        <dbReference type="ARBA" id="ARBA00022695"/>
    </source>
</evidence>
<dbReference type="GO" id="GO:0003887">
    <property type="term" value="F:DNA-directed DNA polymerase activity"/>
    <property type="evidence" value="ECO:0007669"/>
    <property type="project" value="UniProtKB-KW"/>
</dbReference>
<organism evidence="9 10">
    <name type="scientific">Methylomonas koyamae</name>
    <dbReference type="NCBI Taxonomy" id="702114"/>
    <lineage>
        <taxon>Bacteria</taxon>
        <taxon>Pseudomonadati</taxon>
        <taxon>Pseudomonadota</taxon>
        <taxon>Gammaproteobacteria</taxon>
        <taxon>Methylococcales</taxon>
        <taxon>Methylococcaceae</taxon>
        <taxon>Methylomonas</taxon>
    </lineage>
</organism>
<evidence type="ECO:0000256" key="6">
    <source>
        <dbReference type="ARBA" id="ARBA00022932"/>
    </source>
</evidence>
<dbReference type="OrthoDB" id="9811073at2"/>
<evidence type="ECO:0000259" key="8">
    <source>
        <dbReference type="Pfam" id="PF09115"/>
    </source>
</evidence>
<keyword evidence="5" id="KW-0235">DNA replication</keyword>
<dbReference type="SUPFAM" id="SSF48019">
    <property type="entry name" value="post-AAA+ oligomerization domain-like"/>
    <property type="match status" value="1"/>
</dbReference>
<reference evidence="10" key="1">
    <citation type="submission" date="2016-03" db="EMBL/GenBank/DDBJ databases">
        <authorList>
            <person name="Heylen K."/>
            <person name="De Vos P."/>
            <person name="Vekeman B."/>
        </authorList>
    </citation>
    <scope>NUCLEOTIDE SEQUENCE [LARGE SCALE GENOMIC DNA]</scope>
    <source>
        <strain evidence="10">R-45383</strain>
    </source>
</reference>
<evidence type="ECO:0000256" key="2">
    <source>
        <dbReference type="ARBA" id="ARBA00014363"/>
    </source>
</evidence>
<dbReference type="InterPro" id="IPR015199">
    <property type="entry name" value="DNA_pol_III_delta_C"/>
</dbReference>
<evidence type="ECO:0000313" key="9">
    <source>
        <dbReference type="EMBL" id="OAI20141.1"/>
    </source>
</evidence>
<dbReference type="Gene3D" id="3.40.50.300">
    <property type="entry name" value="P-loop containing nucleotide triphosphate hydrolases"/>
    <property type="match status" value="1"/>
</dbReference>
<dbReference type="NCBIfam" id="TIGR00678">
    <property type="entry name" value="holB"/>
    <property type="match status" value="1"/>
</dbReference>
<dbReference type="GO" id="GO:0003677">
    <property type="term" value="F:DNA binding"/>
    <property type="evidence" value="ECO:0007669"/>
    <property type="project" value="InterPro"/>
</dbReference>
<evidence type="ECO:0000313" key="10">
    <source>
        <dbReference type="Proteomes" id="UP000077628"/>
    </source>
</evidence>
<name>A0A177NQH1_9GAMM</name>
<sequence>MTTLYPWQQPAWQTLQAYLAQGRIPQALLVSGPAGIGRRHLLDYYARALLCETPAGDASACGRCHACLLVAAGTHPDYLSVEPDEPGKAIGIDKIRHLIAKLALKPQYDRTYRVVILSPAELLNTASANAFLKCLEEPTERTCLLLLTEQPGRLPATIRSRCQKLYCPLPPKALALEWLAGQGILTDAEPILELARGAPLLAGEYAQRNIAEYRQRYFQDWLAIVRGQGNPLAVAEQWQKGEPVELAVALTWMAQWVADIIRCAHAAEPAGAADLDMKNALQALSKRLELQGLYRFYDALLLAKSQLATQMNRQLLVEQLLIRWSQLNPN</sequence>
<dbReference type="NCBIfam" id="NF004310">
    <property type="entry name" value="PRK05707.1"/>
    <property type="match status" value="1"/>
</dbReference>
<comment type="caution">
    <text evidence="9">The sequence shown here is derived from an EMBL/GenBank/DDBJ whole genome shotgun (WGS) entry which is preliminary data.</text>
</comment>
<dbReference type="Pfam" id="PF13177">
    <property type="entry name" value="DNA_pol3_delta2"/>
    <property type="match status" value="1"/>
</dbReference>
<dbReference type="EMBL" id="LUUK01000145">
    <property type="protein sequence ID" value="OAI20141.1"/>
    <property type="molecule type" value="Genomic_DNA"/>
</dbReference>